<evidence type="ECO:0000256" key="10">
    <source>
        <dbReference type="ARBA" id="ARBA00022857"/>
    </source>
</evidence>
<dbReference type="CDD" id="cd00207">
    <property type="entry name" value="fer2"/>
    <property type="match status" value="1"/>
</dbReference>
<dbReference type="Proteomes" id="UP000295525">
    <property type="component" value="Unassembled WGS sequence"/>
</dbReference>
<feature type="region of interest" description="Disordered" evidence="18">
    <location>
        <begin position="268"/>
        <end position="291"/>
    </location>
</feature>
<evidence type="ECO:0000256" key="9">
    <source>
        <dbReference type="ARBA" id="ARBA00022827"/>
    </source>
</evidence>
<dbReference type="PANTHER" id="PTHR47354:SF6">
    <property type="entry name" value="NADH OXIDOREDUCTASE HCR"/>
    <property type="match status" value="1"/>
</dbReference>
<sequence length="378" mass="40465">MDDGVAASNRVFRDYMVLAKIPESQVITSLVLAPVSGEGVPAYHPGQHLIFRLDAPGAKILRHYSISGDPAAPGALRVSVKREPPPRDRPELPPGVGSGHMHDRVQVGDTLTAAGPVGDFVLAEDSGRPVLLLSGGVGLTPMMCMLHRLVQASSRPVYFVHACENGEVHAFADEVAALARQRPGVRVHFCYREPTVQDRERPRFQSTGLINRETLQTLLPLDDYDVYLCGPPAFMQANWRLLRGLGIAADRIHYEFFGPATVLETDQDVSGTSVERDAQASSGAESGGDGSGAIQVKFGPSGITVPWDDGCPSLLDLAEQAGLSPNYNCRAGLCNTCMSTLVAGEVDYFEEPLDPPPEGKVLLCCSRPVGSVVIELAS</sequence>
<name>A0A4V2UYH2_9BURK</name>
<dbReference type="Pfam" id="PF00175">
    <property type="entry name" value="NAD_binding_1"/>
    <property type="match status" value="1"/>
</dbReference>
<feature type="region of interest" description="Disordered" evidence="18">
    <location>
        <begin position="72"/>
        <end position="103"/>
    </location>
</feature>
<evidence type="ECO:0000256" key="5">
    <source>
        <dbReference type="ARBA" id="ARBA00022617"/>
    </source>
</evidence>
<dbReference type="GO" id="GO:0046872">
    <property type="term" value="F:metal ion binding"/>
    <property type="evidence" value="ECO:0007669"/>
    <property type="project" value="UniProtKB-KW"/>
</dbReference>
<evidence type="ECO:0000313" key="21">
    <source>
        <dbReference type="EMBL" id="TCT07428.1"/>
    </source>
</evidence>
<keyword evidence="22" id="KW-1185">Reference proteome</keyword>
<dbReference type="InterPro" id="IPR017927">
    <property type="entry name" value="FAD-bd_FR_type"/>
</dbReference>
<keyword evidence="7" id="KW-0001">2Fe-2S</keyword>
<dbReference type="InterPro" id="IPR050415">
    <property type="entry name" value="MRET"/>
</dbReference>
<evidence type="ECO:0000256" key="7">
    <source>
        <dbReference type="ARBA" id="ARBA00022714"/>
    </source>
</evidence>
<dbReference type="RefSeq" id="WP_132582198.1">
    <property type="nucleotide sequence ID" value="NZ_SMAJ01000006.1"/>
</dbReference>
<proteinExistence type="inferred from homology"/>
<evidence type="ECO:0000256" key="3">
    <source>
        <dbReference type="ARBA" id="ARBA00006401"/>
    </source>
</evidence>
<comment type="similarity">
    <text evidence="17">In the N-terminal section; belongs to the FAD-binding oxidoreductase type 6 family.</text>
</comment>
<evidence type="ECO:0000256" key="4">
    <source>
        <dbReference type="ARBA" id="ARBA00012229"/>
    </source>
</evidence>
<dbReference type="Gene3D" id="2.40.30.10">
    <property type="entry name" value="Translation factors"/>
    <property type="match status" value="1"/>
</dbReference>
<dbReference type="PROSITE" id="PS51384">
    <property type="entry name" value="FAD_FR"/>
    <property type="match status" value="1"/>
</dbReference>
<evidence type="ECO:0000259" key="19">
    <source>
        <dbReference type="PROSITE" id="PS51085"/>
    </source>
</evidence>
<evidence type="ECO:0000256" key="11">
    <source>
        <dbReference type="ARBA" id="ARBA00023002"/>
    </source>
</evidence>
<dbReference type="AlphaFoldDB" id="A0A4V2UYH2"/>
<evidence type="ECO:0000256" key="16">
    <source>
        <dbReference type="ARBA" id="ARBA00049433"/>
    </source>
</evidence>
<dbReference type="GO" id="GO:0008941">
    <property type="term" value="F:nitric oxide dioxygenase NAD(P)H activity"/>
    <property type="evidence" value="ECO:0007669"/>
    <property type="project" value="UniProtKB-EC"/>
</dbReference>
<dbReference type="FunFam" id="3.40.50.80:FF:000010">
    <property type="entry name" value="Flavohemoprotein"/>
    <property type="match status" value="1"/>
</dbReference>
<comment type="catalytic activity">
    <reaction evidence="15">
        <text>2 nitric oxide + NADH + 2 O2 = 2 nitrate + NAD(+) + H(+)</text>
        <dbReference type="Rhea" id="RHEA:19469"/>
        <dbReference type="ChEBI" id="CHEBI:15378"/>
        <dbReference type="ChEBI" id="CHEBI:15379"/>
        <dbReference type="ChEBI" id="CHEBI:16480"/>
        <dbReference type="ChEBI" id="CHEBI:17632"/>
        <dbReference type="ChEBI" id="CHEBI:57540"/>
        <dbReference type="ChEBI" id="CHEBI:57945"/>
        <dbReference type="EC" id="1.14.12.17"/>
    </reaction>
</comment>
<dbReference type="EC" id="1.14.12.17" evidence="4"/>
<evidence type="ECO:0000256" key="17">
    <source>
        <dbReference type="ARBA" id="ARBA00061434"/>
    </source>
</evidence>
<dbReference type="CDD" id="cd06184">
    <property type="entry name" value="flavohem_like_fad_nad_binding"/>
    <property type="match status" value="1"/>
</dbReference>
<feature type="domain" description="FAD-binding FR-type" evidence="20">
    <location>
        <begin position="10"/>
        <end position="123"/>
    </location>
</feature>
<evidence type="ECO:0000256" key="18">
    <source>
        <dbReference type="SAM" id="MobiDB-lite"/>
    </source>
</evidence>
<comment type="caution">
    <text evidence="21">The sequence shown here is derived from an EMBL/GenBank/DDBJ whole genome shotgun (WGS) entry which is preliminary data.</text>
</comment>
<dbReference type="InterPro" id="IPR001433">
    <property type="entry name" value="OxRdtase_FAD/NAD-bd"/>
</dbReference>
<dbReference type="PANTHER" id="PTHR47354">
    <property type="entry name" value="NADH OXIDOREDUCTASE HCR"/>
    <property type="match status" value="1"/>
</dbReference>
<dbReference type="InterPro" id="IPR012675">
    <property type="entry name" value="Beta-grasp_dom_sf"/>
</dbReference>
<dbReference type="InterPro" id="IPR036010">
    <property type="entry name" value="2Fe-2S_ferredoxin-like_sf"/>
</dbReference>
<evidence type="ECO:0000256" key="12">
    <source>
        <dbReference type="ARBA" id="ARBA00023004"/>
    </source>
</evidence>
<dbReference type="Pfam" id="PF00111">
    <property type="entry name" value="Fer2"/>
    <property type="match status" value="1"/>
</dbReference>
<evidence type="ECO:0000256" key="14">
    <source>
        <dbReference type="ARBA" id="ARBA00023027"/>
    </source>
</evidence>
<dbReference type="InterPro" id="IPR017938">
    <property type="entry name" value="Riboflavin_synthase-like_b-brl"/>
</dbReference>
<keyword evidence="8" id="KW-0479">Metal-binding</keyword>
<accession>A0A4V2UYH2</accession>
<evidence type="ECO:0000256" key="1">
    <source>
        <dbReference type="ARBA" id="ARBA00001970"/>
    </source>
</evidence>
<protein>
    <recommendedName>
        <fullName evidence="4">nitric oxide dioxygenase</fullName>
        <ecNumber evidence="4">1.14.12.17</ecNumber>
    </recommendedName>
</protein>
<dbReference type="Gene3D" id="3.40.50.80">
    <property type="entry name" value="Nucleotide-binding domain of ferredoxin-NADP reductase (FNR) module"/>
    <property type="match status" value="1"/>
</dbReference>
<feature type="compositionally biased region" description="Basic and acidic residues" evidence="18">
    <location>
        <begin position="80"/>
        <end position="91"/>
    </location>
</feature>
<dbReference type="SUPFAM" id="SSF52343">
    <property type="entry name" value="Ferredoxin reductase-like, C-terminal NADP-linked domain"/>
    <property type="match status" value="1"/>
</dbReference>
<dbReference type="InterPro" id="IPR001041">
    <property type="entry name" value="2Fe-2S_ferredoxin-type"/>
</dbReference>
<keyword evidence="10" id="KW-0521">NADP</keyword>
<dbReference type="PRINTS" id="PR00406">
    <property type="entry name" value="CYTB5RDTASE"/>
</dbReference>
<reference evidence="21 22" key="1">
    <citation type="submission" date="2019-03" db="EMBL/GenBank/DDBJ databases">
        <title>Genomic Encyclopedia of Type Strains, Phase IV (KMG-IV): sequencing the most valuable type-strain genomes for metagenomic binning, comparative biology and taxonomic classification.</title>
        <authorList>
            <person name="Goeker M."/>
        </authorList>
    </citation>
    <scope>NUCLEOTIDE SEQUENCE [LARGE SCALE GENOMIC DNA]</scope>
    <source>
        <strain evidence="21 22">DSM 24591</strain>
    </source>
</reference>
<comment type="cofactor">
    <cofactor evidence="2">
        <name>FAD</name>
        <dbReference type="ChEBI" id="CHEBI:57692"/>
    </cofactor>
</comment>
<keyword evidence="6" id="KW-0285">Flavoprotein</keyword>
<gene>
    <name evidence="21" type="ORF">EDC26_106152</name>
</gene>
<organism evidence="21 22">
    <name type="scientific">Paralcaligenes ureilyticus</name>
    <dbReference type="NCBI Taxonomy" id="627131"/>
    <lineage>
        <taxon>Bacteria</taxon>
        <taxon>Pseudomonadati</taxon>
        <taxon>Pseudomonadota</taxon>
        <taxon>Betaproteobacteria</taxon>
        <taxon>Burkholderiales</taxon>
        <taxon>Alcaligenaceae</taxon>
        <taxon>Paralcaligenes</taxon>
    </lineage>
</organism>
<evidence type="ECO:0000313" key="22">
    <source>
        <dbReference type="Proteomes" id="UP000295525"/>
    </source>
</evidence>
<dbReference type="EMBL" id="SMAJ01000006">
    <property type="protein sequence ID" value="TCT07428.1"/>
    <property type="molecule type" value="Genomic_DNA"/>
</dbReference>
<dbReference type="Gene3D" id="3.10.20.30">
    <property type="match status" value="1"/>
</dbReference>
<evidence type="ECO:0000256" key="2">
    <source>
        <dbReference type="ARBA" id="ARBA00001974"/>
    </source>
</evidence>
<keyword evidence="14" id="KW-0520">NAD</keyword>
<feature type="domain" description="2Fe-2S ferredoxin-type" evidence="19">
    <location>
        <begin position="294"/>
        <end position="378"/>
    </location>
</feature>
<keyword evidence="12" id="KW-0408">Iron</keyword>
<dbReference type="SUPFAM" id="SSF54292">
    <property type="entry name" value="2Fe-2S ferredoxin-like"/>
    <property type="match status" value="1"/>
</dbReference>
<comment type="similarity">
    <text evidence="3">In the C-terminal section; belongs to the flavoprotein pyridine nucleotide cytochrome reductase family.</text>
</comment>
<evidence type="ECO:0000256" key="15">
    <source>
        <dbReference type="ARBA" id="ARBA00048649"/>
    </source>
</evidence>
<keyword evidence="5" id="KW-0349">Heme</keyword>
<dbReference type="OrthoDB" id="9796486at2"/>
<keyword evidence="9" id="KW-0274">FAD</keyword>
<dbReference type="GO" id="GO:0051537">
    <property type="term" value="F:2 iron, 2 sulfur cluster binding"/>
    <property type="evidence" value="ECO:0007669"/>
    <property type="project" value="UniProtKB-KW"/>
</dbReference>
<comment type="catalytic activity">
    <reaction evidence="16">
        <text>2 nitric oxide + NADPH + 2 O2 = 2 nitrate + NADP(+) + H(+)</text>
        <dbReference type="Rhea" id="RHEA:19465"/>
        <dbReference type="ChEBI" id="CHEBI:15378"/>
        <dbReference type="ChEBI" id="CHEBI:15379"/>
        <dbReference type="ChEBI" id="CHEBI:16480"/>
        <dbReference type="ChEBI" id="CHEBI:17632"/>
        <dbReference type="ChEBI" id="CHEBI:57783"/>
        <dbReference type="ChEBI" id="CHEBI:58349"/>
        <dbReference type="EC" id="1.14.12.17"/>
    </reaction>
</comment>
<dbReference type="Pfam" id="PF00970">
    <property type="entry name" value="FAD_binding_6"/>
    <property type="match status" value="1"/>
</dbReference>
<keyword evidence="11" id="KW-0560">Oxidoreductase</keyword>
<dbReference type="SUPFAM" id="SSF63380">
    <property type="entry name" value="Riboflavin synthase domain-like"/>
    <property type="match status" value="1"/>
</dbReference>
<comment type="cofactor">
    <cofactor evidence="1">
        <name>heme b</name>
        <dbReference type="ChEBI" id="CHEBI:60344"/>
    </cofactor>
</comment>
<dbReference type="InterPro" id="IPR008333">
    <property type="entry name" value="Cbr1-like_FAD-bd_dom"/>
</dbReference>
<keyword evidence="13" id="KW-0411">Iron-sulfur</keyword>
<evidence type="ECO:0000256" key="6">
    <source>
        <dbReference type="ARBA" id="ARBA00022630"/>
    </source>
</evidence>
<evidence type="ECO:0000256" key="13">
    <source>
        <dbReference type="ARBA" id="ARBA00023014"/>
    </source>
</evidence>
<dbReference type="PROSITE" id="PS51085">
    <property type="entry name" value="2FE2S_FER_2"/>
    <property type="match status" value="1"/>
</dbReference>
<dbReference type="InterPro" id="IPR039261">
    <property type="entry name" value="FNR_nucleotide-bd"/>
</dbReference>
<evidence type="ECO:0000256" key="8">
    <source>
        <dbReference type="ARBA" id="ARBA00022723"/>
    </source>
</evidence>
<evidence type="ECO:0000259" key="20">
    <source>
        <dbReference type="PROSITE" id="PS51384"/>
    </source>
</evidence>